<dbReference type="Pfam" id="PF00172">
    <property type="entry name" value="Zn_clus"/>
    <property type="match status" value="1"/>
</dbReference>
<dbReference type="CDD" id="cd00067">
    <property type="entry name" value="GAL4"/>
    <property type="match status" value="1"/>
</dbReference>
<dbReference type="PROSITE" id="PS50048">
    <property type="entry name" value="ZN2_CY6_FUNGAL_2"/>
    <property type="match status" value="1"/>
</dbReference>
<organism evidence="4 5">
    <name type="scientific">Teratosphaeria nubilosa</name>
    <dbReference type="NCBI Taxonomy" id="161662"/>
    <lineage>
        <taxon>Eukaryota</taxon>
        <taxon>Fungi</taxon>
        <taxon>Dikarya</taxon>
        <taxon>Ascomycota</taxon>
        <taxon>Pezizomycotina</taxon>
        <taxon>Dothideomycetes</taxon>
        <taxon>Dothideomycetidae</taxon>
        <taxon>Mycosphaerellales</taxon>
        <taxon>Teratosphaeriaceae</taxon>
        <taxon>Teratosphaeria</taxon>
    </lineage>
</organism>
<protein>
    <recommendedName>
        <fullName evidence="3">Zn(2)-C6 fungal-type domain-containing protein</fullName>
    </recommendedName>
</protein>
<dbReference type="InterPro" id="IPR052780">
    <property type="entry name" value="AAA_Catabolism_Regulators"/>
</dbReference>
<dbReference type="GO" id="GO:0005634">
    <property type="term" value="C:nucleus"/>
    <property type="evidence" value="ECO:0007669"/>
    <property type="project" value="TreeGrafter"/>
</dbReference>
<evidence type="ECO:0000313" key="5">
    <source>
        <dbReference type="Proteomes" id="UP000799436"/>
    </source>
</evidence>
<sequence>MNPRSDFGIQNHHADAQYVNGDTPPNAGAAPPSASAKNNKGEHQRTYQACIPCRRRKVRCDLGSVDNPHDPPCVRCRRESKECYFSATRRKKKSGPGGDGAADEEGDEVYEIKAGKKRPRASQSIEVDGAGDPDEYEDEPRTPGGSIGRSQPLRRPQPPKPKQYTEEDHQASEQVHSLLQSSTLNGGHDALNTMAAAVSMVDMRHSRALSGVQVLPNFSGISPATMSTTVSPSIDRLVHPDVSANMPRTQSQDDVWKTTLSQYPGIGAAAELLKTPQDLENYNSALKAWSRFRFVRAGWFTAAEGAAFVIYFYKYLNPLTPVCLPDYQAFEFHERLLTEEPMLAVTILLVASRHMRMEGAGAISRPFAIHEKVWKYLQGMIGRVVWGQEQFGGGFCGAGAQVPPDSMPASDINPLNRKGLRTLGTVESLVLLTEWHPRAMHFPPDDSDEELMIPDQPITTPGLFDAESGKGIGGQRMDAWLEPCWRSDRMCWMLLGMAMSLAFEIGVFDDSAWERHARATNLEPLNASGLNQYNKRRSNVKDILLVYVTSTSGRLGLTSMLPVEYSKPEDSQTMQKPTDQLGSVKDVTLYFWLRMANLIRIGNNDIFRNKKFTRDLIKTLRYREAIDTIQAPMLQWRKDFDNAGRLIPPHMRCILQIEYEYCNVYINALALQAFAERCNTDHMPQILDPPIELARQAASHGLRQDATTTLAPQTLQRMMGPDRRYFSNVRSSAIALLRIVTDGLTPGEYLRHAPVRTYFRIISVAIMLLKSFTLGASETEVAESLSLLEKTVEALKSCIVDDVHVAARFAELLLKLTEGLKPRLIRISNGNSRSRGMSNHNTPAPPQLHMANQALQAHQQQRTPQQAAPGASMHAQAQYQQPQWNFNSNYLTSSSRSSMAPNNPLLGVTNNTYDLADNDVSVMPPPSYSFSPTSANAPSNGGTTNGAVVSGYYEAQNGEWASNNDDWLAFALDPLINVHGEVDSTMLGPSIGGNDMLELLMHDVGGHQNGF</sequence>
<dbReference type="InterPro" id="IPR001138">
    <property type="entry name" value="Zn2Cys6_DnaBD"/>
</dbReference>
<dbReference type="GO" id="GO:0000981">
    <property type="term" value="F:DNA-binding transcription factor activity, RNA polymerase II-specific"/>
    <property type="evidence" value="ECO:0007669"/>
    <property type="project" value="InterPro"/>
</dbReference>
<dbReference type="FunFam" id="4.10.240.10:FF:000012">
    <property type="entry name" value="C6 transcription factor"/>
    <property type="match status" value="1"/>
</dbReference>
<dbReference type="SMART" id="SM00066">
    <property type="entry name" value="GAL4"/>
    <property type="match status" value="1"/>
</dbReference>
<evidence type="ECO:0000313" key="4">
    <source>
        <dbReference type="EMBL" id="KAF2772950.1"/>
    </source>
</evidence>
<feature type="compositionally biased region" description="Low complexity" evidence="2">
    <location>
        <begin position="24"/>
        <end position="38"/>
    </location>
</feature>
<feature type="compositionally biased region" description="Acidic residues" evidence="2">
    <location>
        <begin position="129"/>
        <end position="138"/>
    </location>
</feature>
<dbReference type="GO" id="GO:0009074">
    <property type="term" value="P:aromatic amino acid family catabolic process"/>
    <property type="evidence" value="ECO:0007669"/>
    <property type="project" value="TreeGrafter"/>
</dbReference>
<dbReference type="Gene3D" id="4.10.240.10">
    <property type="entry name" value="Zn(2)-C6 fungal-type DNA-binding domain"/>
    <property type="match status" value="1"/>
</dbReference>
<accession>A0A6G1LK09</accession>
<dbReference type="OrthoDB" id="2262349at2759"/>
<feature type="region of interest" description="Disordered" evidence="2">
    <location>
        <begin position="858"/>
        <end position="878"/>
    </location>
</feature>
<keyword evidence="5" id="KW-1185">Reference proteome</keyword>
<keyword evidence="1" id="KW-0539">Nucleus</keyword>
<evidence type="ECO:0000256" key="1">
    <source>
        <dbReference type="ARBA" id="ARBA00023242"/>
    </source>
</evidence>
<dbReference type="InterPro" id="IPR036864">
    <property type="entry name" value="Zn2-C6_fun-type_DNA-bd_sf"/>
</dbReference>
<gene>
    <name evidence="4" type="ORF">EJ03DRAFT_150201</name>
</gene>
<dbReference type="CDD" id="cd12148">
    <property type="entry name" value="fungal_TF_MHR"/>
    <property type="match status" value="1"/>
</dbReference>
<dbReference type="EMBL" id="ML995812">
    <property type="protein sequence ID" value="KAF2772950.1"/>
    <property type="molecule type" value="Genomic_DNA"/>
</dbReference>
<dbReference type="GO" id="GO:0045944">
    <property type="term" value="P:positive regulation of transcription by RNA polymerase II"/>
    <property type="evidence" value="ECO:0007669"/>
    <property type="project" value="TreeGrafter"/>
</dbReference>
<evidence type="ECO:0000259" key="3">
    <source>
        <dbReference type="PROSITE" id="PS50048"/>
    </source>
</evidence>
<reference evidence="4" key="1">
    <citation type="journal article" date="2020" name="Stud. Mycol.">
        <title>101 Dothideomycetes genomes: a test case for predicting lifestyles and emergence of pathogens.</title>
        <authorList>
            <person name="Haridas S."/>
            <person name="Albert R."/>
            <person name="Binder M."/>
            <person name="Bloem J."/>
            <person name="Labutti K."/>
            <person name="Salamov A."/>
            <person name="Andreopoulos B."/>
            <person name="Baker S."/>
            <person name="Barry K."/>
            <person name="Bills G."/>
            <person name="Bluhm B."/>
            <person name="Cannon C."/>
            <person name="Castanera R."/>
            <person name="Culley D."/>
            <person name="Daum C."/>
            <person name="Ezra D."/>
            <person name="Gonzalez J."/>
            <person name="Henrissat B."/>
            <person name="Kuo A."/>
            <person name="Liang C."/>
            <person name="Lipzen A."/>
            <person name="Lutzoni F."/>
            <person name="Magnuson J."/>
            <person name="Mondo S."/>
            <person name="Nolan M."/>
            <person name="Ohm R."/>
            <person name="Pangilinan J."/>
            <person name="Park H.-J."/>
            <person name="Ramirez L."/>
            <person name="Alfaro M."/>
            <person name="Sun H."/>
            <person name="Tritt A."/>
            <person name="Yoshinaga Y."/>
            <person name="Zwiers L.-H."/>
            <person name="Turgeon B."/>
            <person name="Goodwin S."/>
            <person name="Spatafora J."/>
            <person name="Crous P."/>
            <person name="Grigoriev I."/>
        </authorList>
    </citation>
    <scope>NUCLEOTIDE SEQUENCE</scope>
    <source>
        <strain evidence="4">CBS 116005</strain>
    </source>
</reference>
<evidence type="ECO:0000256" key="2">
    <source>
        <dbReference type="SAM" id="MobiDB-lite"/>
    </source>
</evidence>
<name>A0A6G1LK09_9PEZI</name>
<dbReference type="PANTHER" id="PTHR31644:SF2">
    <property type="entry name" value="TRANSCRIPTIONAL ACTIVATOR ARO80-RELATED"/>
    <property type="match status" value="1"/>
</dbReference>
<feature type="region of interest" description="Disordered" evidence="2">
    <location>
        <begin position="87"/>
        <end position="176"/>
    </location>
</feature>
<proteinExistence type="predicted"/>
<dbReference type="Proteomes" id="UP000799436">
    <property type="component" value="Unassembled WGS sequence"/>
</dbReference>
<dbReference type="AlphaFoldDB" id="A0A6G1LK09"/>
<feature type="region of interest" description="Disordered" evidence="2">
    <location>
        <begin position="1"/>
        <end position="48"/>
    </location>
</feature>
<dbReference type="GO" id="GO:0008270">
    <property type="term" value="F:zinc ion binding"/>
    <property type="evidence" value="ECO:0007669"/>
    <property type="project" value="InterPro"/>
</dbReference>
<dbReference type="PROSITE" id="PS00463">
    <property type="entry name" value="ZN2_CY6_FUNGAL_1"/>
    <property type="match status" value="1"/>
</dbReference>
<feature type="domain" description="Zn(2)-C6 fungal-type" evidence="3">
    <location>
        <begin position="49"/>
        <end position="85"/>
    </location>
</feature>
<dbReference type="SUPFAM" id="SSF57701">
    <property type="entry name" value="Zn2/Cys6 DNA-binding domain"/>
    <property type="match status" value="1"/>
</dbReference>
<dbReference type="PANTHER" id="PTHR31644">
    <property type="entry name" value="TRANSCRIPTIONAL ACTIVATOR ARO80-RELATED"/>
    <property type="match status" value="1"/>
</dbReference>
<feature type="compositionally biased region" description="Low complexity" evidence="2">
    <location>
        <begin position="858"/>
        <end position="871"/>
    </location>
</feature>